<gene>
    <name evidence="1" type="ORF">LVJ94_23285</name>
</gene>
<name>A0ABZ2LMP2_9BACT</name>
<dbReference type="RefSeq" id="WP_394839814.1">
    <property type="nucleotide sequence ID" value="NZ_CP089929.1"/>
</dbReference>
<reference evidence="1" key="1">
    <citation type="submission" date="2021-12" db="EMBL/GenBank/DDBJ databases">
        <title>Discovery of the Pendulisporaceae a myxobacterial family with distinct sporulation behavior and unique specialized metabolism.</title>
        <authorList>
            <person name="Garcia R."/>
            <person name="Popoff A."/>
            <person name="Bader C.D."/>
            <person name="Loehr J."/>
            <person name="Walesch S."/>
            <person name="Walt C."/>
            <person name="Boldt J."/>
            <person name="Bunk B."/>
            <person name="Haeckl F.J.F.P.J."/>
            <person name="Gunesch A.P."/>
            <person name="Birkelbach J."/>
            <person name="Nuebel U."/>
            <person name="Pietschmann T."/>
            <person name="Bach T."/>
            <person name="Mueller R."/>
        </authorList>
    </citation>
    <scope>NUCLEOTIDE SEQUENCE</scope>
    <source>
        <strain evidence="1">MSr11367</strain>
    </source>
</reference>
<organism evidence="1 2">
    <name type="scientific">Pendulispora rubella</name>
    <dbReference type="NCBI Taxonomy" id="2741070"/>
    <lineage>
        <taxon>Bacteria</taxon>
        <taxon>Pseudomonadati</taxon>
        <taxon>Myxococcota</taxon>
        <taxon>Myxococcia</taxon>
        <taxon>Myxococcales</taxon>
        <taxon>Sorangiineae</taxon>
        <taxon>Pendulisporaceae</taxon>
        <taxon>Pendulispora</taxon>
    </lineage>
</organism>
<proteinExistence type="predicted"/>
<dbReference type="Proteomes" id="UP001374803">
    <property type="component" value="Chromosome"/>
</dbReference>
<keyword evidence="2" id="KW-1185">Reference proteome</keyword>
<accession>A0ABZ2LMP2</accession>
<evidence type="ECO:0008006" key="3">
    <source>
        <dbReference type="Google" id="ProtNLM"/>
    </source>
</evidence>
<sequence>MKALISELIAKADLNQQQAEKVAGVVRDFIGSKLPDAVRGHVEAALTGEKVDSALDAAKNAIGSFLK</sequence>
<protein>
    <recommendedName>
        <fullName evidence="3">DUF2267 domain-containing protein</fullName>
    </recommendedName>
</protein>
<evidence type="ECO:0000313" key="1">
    <source>
        <dbReference type="EMBL" id="WXB10137.1"/>
    </source>
</evidence>
<evidence type="ECO:0000313" key="2">
    <source>
        <dbReference type="Proteomes" id="UP001374803"/>
    </source>
</evidence>
<dbReference type="EMBL" id="CP089983">
    <property type="protein sequence ID" value="WXB10137.1"/>
    <property type="molecule type" value="Genomic_DNA"/>
</dbReference>